<reference evidence="3" key="1">
    <citation type="submission" date="2022-07" db="EMBL/GenBank/DDBJ databases">
        <title>Genome Sequence of Physisporinus lineatus.</title>
        <authorList>
            <person name="Buettner E."/>
        </authorList>
    </citation>
    <scope>NUCLEOTIDE SEQUENCE</scope>
    <source>
        <strain evidence="3">VT162</strain>
    </source>
</reference>
<evidence type="ECO:0000313" key="4">
    <source>
        <dbReference type="Proteomes" id="UP001212997"/>
    </source>
</evidence>
<accession>A0AAD5V5C7</accession>
<keyword evidence="4" id="KW-1185">Reference proteome</keyword>
<sequence length="355" mass="38715">MSQYAHYSEMSPELAAAFAKLPPIKLIGDIQSVRDASKAMFRGTQTANALKAILPPGREIAKLLLSGRCLMAFSDSTYSVHDYKVPVDGGEILVRGVIPSPTEGEDRTFPLLVWYHGGGFALGNIYQDDTILRALSVNQRISTLNVQYRLAPENPFPSGHDDCYYALKWAAENASLLKASIDKGFVAAGVSAGGNLAGSVALRAAEDPFFEGRQLTGQCLQVPGVVHPDALPEKYKSEFLSFEQIKDVPIFEKAVILQFYEWLGAPAEHPHFSILLHPAHTKAPATYIQIAGLDPLRDGGILYAKVLEEAGVKVQYDVYAGLPHGGHHVFPTLEASIKFQADFLSHLPWLFKGGK</sequence>
<dbReference type="EMBL" id="JANAWD010000112">
    <property type="protein sequence ID" value="KAJ3486725.1"/>
    <property type="molecule type" value="Genomic_DNA"/>
</dbReference>
<proteinExistence type="predicted"/>
<name>A0AAD5V5C7_9APHY</name>
<dbReference type="Pfam" id="PF07859">
    <property type="entry name" value="Abhydrolase_3"/>
    <property type="match status" value="1"/>
</dbReference>
<evidence type="ECO:0000256" key="1">
    <source>
        <dbReference type="ARBA" id="ARBA00022801"/>
    </source>
</evidence>
<dbReference type="InterPro" id="IPR050300">
    <property type="entry name" value="GDXG_lipolytic_enzyme"/>
</dbReference>
<dbReference type="Gene3D" id="3.40.50.1820">
    <property type="entry name" value="alpha/beta hydrolase"/>
    <property type="match status" value="1"/>
</dbReference>
<dbReference type="InterPro" id="IPR013094">
    <property type="entry name" value="AB_hydrolase_3"/>
</dbReference>
<dbReference type="InterPro" id="IPR029058">
    <property type="entry name" value="AB_hydrolase_fold"/>
</dbReference>
<dbReference type="Proteomes" id="UP001212997">
    <property type="component" value="Unassembled WGS sequence"/>
</dbReference>
<dbReference type="PANTHER" id="PTHR48081:SF8">
    <property type="entry name" value="ALPHA_BETA HYDROLASE FOLD-3 DOMAIN-CONTAINING PROTEIN-RELATED"/>
    <property type="match status" value="1"/>
</dbReference>
<dbReference type="SUPFAM" id="SSF53474">
    <property type="entry name" value="alpha/beta-Hydrolases"/>
    <property type="match status" value="1"/>
</dbReference>
<organism evidence="3 4">
    <name type="scientific">Meripilus lineatus</name>
    <dbReference type="NCBI Taxonomy" id="2056292"/>
    <lineage>
        <taxon>Eukaryota</taxon>
        <taxon>Fungi</taxon>
        <taxon>Dikarya</taxon>
        <taxon>Basidiomycota</taxon>
        <taxon>Agaricomycotina</taxon>
        <taxon>Agaricomycetes</taxon>
        <taxon>Polyporales</taxon>
        <taxon>Meripilaceae</taxon>
        <taxon>Meripilus</taxon>
    </lineage>
</organism>
<dbReference type="AlphaFoldDB" id="A0AAD5V5C7"/>
<protein>
    <recommendedName>
        <fullName evidence="2">Alpha/beta hydrolase fold-3 domain-containing protein</fullName>
    </recommendedName>
</protein>
<evidence type="ECO:0000259" key="2">
    <source>
        <dbReference type="Pfam" id="PF07859"/>
    </source>
</evidence>
<evidence type="ECO:0000313" key="3">
    <source>
        <dbReference type="EMBL" id="KAJ3486725.1"/>
    </source>
</evidence>
<gene>
    <name evidence="3" type="ORF">NLI96_g4018</name>
</gene>
<dbReference type="PANTHER" id="PTHR48081">
    <property type="entry name" value="AB HYDROLASE SUPERFAMILY PROTEIN C4A8.06C"/>
    <property type="match status" value="1"/>
</dbReference>
<dbReference type="GO" id="GO:0016787">
    <property type="term" value="F:hydrolase activity"/>
    <property type="evidence" value="ECO:0007669"/>
    <property type="project" value="UniProtKB-KW"/>
</dbReference>
<keyword evidence="1" id="KW-0378">Hydrolase</keyword>
<feature type="domain" description="Alpha/beta hydrolase fold-3" evidence="2">
    <location>
        <begin position="112"/>
        <end position="327"/>
    </location>
</feature>
<comment type="caution">
    <text evidence="3">The sequence shown here is derived from an EMBL/GenBank/DDBJ whole genome shotgun (WGS) entry which is preliminary data.</text>
</comment>